<dbReference type="PIRSF" id="PIRSF001434">
    <property type="entry name" value="CGS"/>
    <property type="match status" value="1"/>
</dbReference>
<keyword evidence="2 3" id="KW-0663">Pyridoxal phosphate</keyword>
<dbReference type="GO" id="GO:0019346">
    <property type="term" value="P:transsulfuration"/>
    <property type="evidence" value="ECO:0007669"/>
    <property type="project" value="InterPro"/>
</dbReference>
<dbReference type="InterPro" id="IPR015424">
    <property type="entry name" value="PyrdxlP-dep_Trfase"/>
</dbReference>
<dbReference type="PANTHER" id="PTHR11808:SF75">
    <property type="entry name" value="CYSTATHIONINE GAMMA-SYNTHASE"/>
    <property type="match status" value="1"/>
</dbReference>
<dbReference type="InterPro" id="IPR015422">
    <property type="entry name" value="PyrdxlP-dep_Trfase_small"/>
</dbReference>
<evidence type="ECO:0000256" key="2">
    <source>
        <dbReference type="ARBA" id="ARBA00022898"/>
    </source>
</evidence>
<dbReference type="GO" id="GO:0030170">
    <property type="term" value="F:pyridoxal phosphate binding"/>
    <property type="evidence" value="ECO:0007669"/>
    <property type="project" value="InterPro"/>
</dbReference>
<dbReference type="STRING" id="314260.PB2503_07984"/>
<evidence type="ECO:0000313" key="6">
    <source>
        <dbReference type="Proteomes" id="UP000001302"/>
    </source>
</evidence>
<accession>E0TH68</accession>
<dbReference type="SUPFAM" id="SSF53383">
    <property type="entry name" value="PLP-dependent transferases"/>
    <property type="match status" value="1"/>
</dbReference>
<dbReference type="HOGENOM" id="CLU_018986_2_0_5"/>
<dbReference type="FunFam" id="3.40.640.10:FF:000046">
    <property type="entry name" value="Cystathionine gamma-lyase"/>
    <property type="match status" value="1"/>
</dbReference>
<dbReference type="InterPro" id="IPR000277">
    <property type="entry name" value="Cys/Met-Metab_PyrdxlP-dep_enz"/>
</dbReference>
<keyword evidence="6" id="KW-1185">Reference proteome</keyword>
<dbReference type="GO" id="GO:0005737">
    <property type="term" value="C:cytoplasm"/>
    <property type="evidence" value="ECO:0007669"/>
    <property type="project" value="TreeGrafter"/>
</dbReference>
<comment type="similarity">
    <text evidence="4">Belongs to the trans-sulfuration enzymes family.</text>
</comment>
<evidence type="ECO:0000256" key="1">
    <source>
        <dbReference type="ARBA" id="ARBA00001933"/>
    </source>
</evidence>
<organism evidence="5 6">
    <name type="scientific">Parvularcula bermudensis (strain ATCC BAA-594 / HTCC2503 / KCTC 12087)</name>
    <dbReference type="NCBI Taxonomy" id="314260"/>
    <lineage>
        <taxon>Bacteria</taxon>
        <taxon>Pseudomonadati</taxon>
        <taxon>Pseudomonadota</taxon>
        <taxon>Alphaproteobacteria</taxon>
        <taxon>Parvularculales</taxon>
        <taxon>Parvularculaceae</taxon>
        <taxon>Parvularcula</taxon>
    </lineage>
</organism>
<dbReference type="Pfam" id="PF01053">
    <property type="entry name" value="Cys_Met_Meta_PP"/>
    <property type="match status" value="1"/>
</dbReference>
<proteinExistence type="inferred from homology"/>
<reference evidence="6" key="1">
    <citation type="submission" date="2010-08" db="EMBL/GenBank/DDBJ databases">
        <title>Genome sequence of Parvularcula bermudensis HTCC2503.</title>
        <authorList>
            <person name="Kang D.-M."/>
            <person name="Oh H.-M."/>
            <person name="Cho J.-C."/>
        </authorList>
    </citation>
    <scope>NUCLEOTIDE SEQUENCE [LARGE SCALE GENOMIC DNA]</scope>
    <source>
        <strain evidence="6">ATCC BAA-594 / HTCC2503 / KCTC 12087</strain>
    </source>
</reference>
<dbReference type="GO" id="GO:0003962">
    <property type="term" value="F:cystathionine gamma-synthase activity"/>
    <property type="evidence" value="ECO:0007669"/>
    <property type="project" value="TreeGrafter"/>
</dbReference>
<dbReference type="EMBL" id="CP002156">
    <property type="protein sequence ID" value="ADM09652.1"/>
    <property type="molecule type" value="Genomic_DNA"/>
</dbReference>
<dbReference type="PANTHER" id="PTHR11808">
    <property type="entry name" value="TRANS-SULFURATION ENZYME FAMILY MEMBER"/>
    <property type="match status" value="1"/>
</dbReference>
<name>E0TH68_PARBH</name>
<dbReference type="RefSeq" id="WP_013300626.1">
    <property type="nucleotide sequence ID" value="NC_014414.1"/>
</dbReference>
<dbReference type="AlphaFoldDB" id="E0TH68"/>
<dbReference type="GO" id="GO:0019343">
    <property type="term" value="P:cysteine biosynthetic process via cystathionine"/>
    <property type="evidence" value="ECO:0007669"/>
    <property type="project" value="TreeGrafter"/>
</dbReference>
<dbReference type="KEGG" id="pbr:PB2503_07984"/>
<protein>
    <submittedName>
        <fullName evidence="5">Cystathionine gamma-synthase</fullName>
    </submittedName>
</protein>
<dbReference type="Gene3D" id="3.40.640.10">
    <property type="entry name" value="Type I PLP-dependent aspartate aminotransferase-like (Major domain)"/>
    <property type="match status" value="1"/>
</dbReference>
<feature type="modified residue" description="N6-(pyridoxal phosphate)lysine" evidence="3">
    <location>
        <position position="206"/>
    </location>
</feature>
<dbReference type="OrthoDB" id="9805807at2"/>
<dbReference type="Gene3D" id="3.90.1150.10">
    <property type="entry name" value="Aspartate Aminotransferase, domain 1"/>
    <property type="match status" value="1"/>
</dbReference>
<sequence length="392" mass="41506">MSDDAPTDKPAPHAETVLAQAGVGEDCGHGAIAPPLYLSSTYLWDDPDKKPAYDYGRSRTPTRSVLETLLAELEGGGGALVCATGMAAIGLPLDRLPAGAKIVAPHDCYGGTYRLLAAHADKGRFEVRFLDQTTEEALRAARDFAPDLIYLETPSNPLMRITDLSRWTALAKEIGALTLADNTFLSPILQRPLEWGCDMVVHSTTKYINGHTDIIGGALITKDPELASELAWWANATGVTGASFDSYMTLRGARTLSLRVHRAQATAGQIADALVGHPAVVGLNYPGLGSHPQHALIRRQQKGPGAMMSFDLAPSIDPRAFLAGLEVFTPAASLGGFESLVCIPAIMTHAGMTPAARAAAGLGDRLVRLSIGLEHPEDLLNDLTAAFARGEA</sequence>
<dbReference type="eggNOG" id="COG0626">
    <property type="taxonomic scope" value="Bacteria"/>
</dbReference>
<dbReference type="CDD" id="cd00614">
    <property type="entry name" value="CGS_like"/>
    <property type="match status" value="1"/>
</dbReference>
<dbReference type="InterPro" id="IPR015421">
    <property type="entry name" value="PyrdxlP-dep_Trfase_major"/>
</dbReference>
<comment type="cofactor">
    <cofactor evidence="1 4">
        <name>pyridoxal 5'-phosphate</name>
        <dbReference type="ChEBI" id="CHEBI:597326"/>
    </cofactor>
</comment>
<evidence type="ECO:0000256" key="3">
    <source>
        <dbReference type="PIRSR" id="PIRSR001434-2"/>
    </source>
</evidence>
<dbReference type="Proteomes" id="UP000001302">
    <property type="component" value="Chromosome"/>
</dbReference>
<dbReference type="GO" id="GO:0004123">
    <property type="term" value="F:cystathionine gamma-lyase activity"/>
    <property type="evidence" value="ECO:0007669"/>
    <property type="project" value="TreeGrafter"/>
</dbReference>
<evidence type="ECO:0000313" key="5">
    <source>
        <dbReference type="EMBL" id="ADM09652.1"/>
    </source>
</evidence>
<evidence type="ECO:0000256" key="4">
    <source>
        <dbReference type="RuleBase" id="RU362118"/>
    </source>
</evidence>
<reference evidence="5 6" key="2">
    <citation type="journal article" date="2011" name="J. Bacteriol.">
        <title>Complete genome sequence of strain HTCC2503T of Parvularcula bermudensis, the type species of the order "Parvularculales" in the class Alphaproteobacteria.</title>
        <authorList>
            <person name="Oh H.M."/>
            <person name="Kang I."/>
            <person name="Vergin K.L."/>
            <person name="Kang D."/>
            <person name="Rhee K.H."/>
            <person name="Giovannoni S.J."/>
            <person name="Cho J.C."/>
        </authorList>
    </citation>
    <scope>NUCLEOTIDE SEQUENCE [LARGE SCALE GENOMIC DNA]</scope>
    <source>
        <strain evidence="6">ATCC BAA-594 / HTCC2503 / KCTC 12087</strain>
    </source>
</reference>
<gene>
    <name evidence="5" type="ordered locus">PB2503_07984</name>
</gene>